<reference evidence="2" key="2">
    <citation type="journal article" date="2008" name="Nucleic Acids Res.">
        <title>The rice annotation project database (RAP-DB): 2008 update.</title>
        <authorList>
            <consortium name="The rice annotation project (RAP)"/>
        </authorList>
    </citation>
    <scope>GENOME REANNOTATION</scope>
    <source>
        <strain evidence="2">cv. Nipponbare</strain>
    </source>
</reference>
<gene>
    <name evidence="1" type="primary">OJ1791_B03.2</name>
</gene>
<evidence type="ECO:0000313" key="2">
    <source>
        <dbReference type="Proteomes" id="UP000000763"/>
    </source>
</evidence>
<accession>Q6K5I8</accession>
<evidence type="ECO:0000313" key="1">
    <source>
        <dbReference type="EMBL" id="BAD22137.1"/>
    </source>
</evidence>
<reference evidence="2" key="1">
    <citation type="journal article" date="2005" name="Nature">
        <title>The map-based sequence of the rice genome.</title>
        <authorList>
            <consortium name="International rice genome sequencing project (IRGSP)"/>
            <person name="Matsumoto T."/>
            <person name="Wu J."/>
            <person name="Kanamori H."/>
            <person name="Katayose Y."/>
            <person name="Fujisawa M."/>
            <person name="Namiki N."/>
            <person name="Mizuno H."/>
            <person name="Yamamoto K."/>
            <person name="Antonio B.A."/>
            <person name="Baba T."/>
            <person name="Sakata K."/>
            <person name="Nagamura Y."/>
            <person name="Aoki H."/>
            <person name="Arikawa K."/>
            <person name="Arita K."/>
            <person name="Bito T."/>
            <person name="Chiden Y."/>
            <person name="Fujitsuka N."/>
            <person name="Fukunaka R."/>
            <person name="Hamada M."/>
            <person name="Harada C."/>
            <person name="Hayashi A."/>
            <person name="Hijishita S."/>
            <person name="Honda M."/>
            <person name="Hosokawa S."/>
            <person name="Ichikawa Y."/>
            <person name="Idonuma A."/>
            <person name="Iijima M."/>
            <person name="Ikeda M."/>
            <person name="Ikeno M."/>
            <person name="Ito K."/>
            <person name="Ito S."/>
            <person name="Ito T."/>
            <person name="Ito Y."/>
            <person name="Ito Y."/>
            <person name="Iwabuchi A."/>
            <person name="Kamiya K."/>
            <person name="Karasawa W."/>
            <person name="Kurita K."/>
            <person name="Katagiri S."/>
            <person name="Kikuta A."/>
            <person name="Kobayashi H."/>
            <person name="Kobayashi N."/>
            <person name="Machita K."/>
            <person name="Maehara T."/>
            <person name="Masukawa M."/>
            <person name="Mizubayashi T."/>
            <person name="Mukai Y."/>
            <person name="Nagasaki H."/>
            <person name="Nagata Y."/>
            <person name="Naito S."/>
            <person name="Nakashima M."/>
            <person name="Nakama Y."/>
            <person name="Nakamichi Y."/>
            <person name="Nakamura M."/>
            <person name="Meguro A."/>
            <person name="Negishi M."/>
            <person name="Ohta I."/>
            <person name="Ohta T."/>
            <person name="Okamoto M."/>
            <person name="Ono N."/>
            <person name="Saji S."/>
            <person name="Sakaguchi M."/>
            <person name="Sakai K."/>
            <person name="Shibata M."/>
            <person name="Shimokawa T."/>
            <person name="Song J."/>
            <person name="Takazaki Y."/>
            <person name="Terasawa K."/>
            <person name="Tsugane M."/>
            <person name="Tsuji K."/>
            <person name="Ueda S."/>
            <person name="Waki K."/>
            <person name="Yamagata H."/>
            <person name="Yamamoto M."/>
            <person name="Yamamoto S."/>
            <person name="Yamane H."/>
            <person name="Yoshiki S."/>
            <person name="Yoshihara R."/>
            <person name="Yukawa K."/>
            <person name="Zhong H."/>
            <person name="Yano M."/>
            <person name="Yuan Q."/>
            <person name="Ouyang S."/>
            <person name="Liu J."/>
            <person name="Jones K.M."/>
            <person name="Gansberger K."/>
            <person name="Moffat K."/>
            <person name="Hill J."/>
            <person name="Bera J."/>
            <person name="Fadrosh D."/>
            <person name="Jin S."/>
            <person name="Johri S."/>
            <person name="Kim M."/>
            <person name="Overton L."/>
            <person name="Reardon M."/>
            <person name="Tsitrin T."/>
            <person name="Vuong H."/>
            <person name="Weaver B."/>
            <person name="Ciecko A."/>
            <person name="Tallon L."/>
            <person name="Jackson J."/>
            <person name="Pai G."/>
            <person name="Aken S.V."/>
            <person name="Utterback T."/>
            <person name="Reidmuller S."/>
            <person name="Feldblyum T."/>
            <person name="Hsiao J."/>
            <person name="Zismann V."/>
            <person name="Iobst S."/>
            <person name="de Vazeille A.R."/>
            <person name="Buell C.R."/>
            <person name="Ying K."/>
            <person name="Li Y."/>
            <person name="Lu T."/>
            <person name="Huang Y."/>
            <person name="Zhao Q."/>
            <person name="Feng Q."/>
            <person name="Zhang L."/>
            <person name="Zhu J."/>
            <person name="Weng Q."/>
            <person name="Mu J."/>
            <person name="Lu Y."/>
            <person name="Fan D."/>
            <person name="Liu Y."/>
            <person name="Guan J."/>
            <person name="Zhang Y."/>
            <person name="Yu S."/>
            <person name="Liu X."/>
            <person name="Zhang Y."/>
            <person name="Hong G."/>
            <person name="Han B."/>
            <person name="Choisne N."/>
            <person name="Demange N."/>
            <person name="Orjeda G."/>
            <person name="Samain S."/>
            <person name="Cattolico L."/>
            <person name="Pelletier E."/>
            <person name="Couloux A."/>
            <person name="Segurens B."/>
            <person name="Wincker P."/>
            <person name="D'Hont A."/>
            <person name="Scarpelli C."/>
            <person name="Weissenbach J."/>
            <person name="Salanoubat M."/>
            <person name="Quetier F."/>
            <person name="Yu Y."/>
            <person name="Kim H.R."/>
            <person name="Rambo T."/>
            <person name="Currie J."/>
            <person name="Collura K."/>
            <person name="Luo M."/>
            <person name="Yang T."/>
            <person name="Ammiraju J.S.S."/>
            <person name="Engler F."/>
            <person name="Soderlund C."/>
            <person name="Wing R.A."/>
            <person name="Palmer L.E."/>
            <person name="de la Bastide M."/>
            <person name="Spiegel L."/>
            <person name="Nascimento L."/>
            <person name="Zutavern T."/>
            <person name="O'Shaughnessy A."/>
            <person name="Dike S."/>
            <person name="Dedhia N."/>
            <person name="Preston R."/>
            <person name="Balija V."/>
            <person name="McCombie W.R."/>
            <person name="Chow T."/>
            <person name="Chen H."/>
            <person name="Chung M."/>
            <person name="Chen C."/>
            <person name="Shaw J."/>
            <person name="Wu H."/>
            <person name="Hsiao K."/>
            <person name="Chao Y."/>
            <person name="Chu M."/>
            <person name="Cheng C."/>
            <person name="Hour A."/>
            <person name="Lee P."/>
            <person name="Lin S."/>
            <person name="Lin Y."/>
            <person name="Liou J."/>
            <person name="Liu S."/>
            <person name="Hsing Y."/>
            <person name="Raghuvanshi S."/>
            <person name="Mohanty A."/>
            <person name="Bharti A.K."/>
            <person name="Gaur A."/>
            <person name="Gupta V."/>
            <person name="Kumar D."/>
            <person name="Ravi V."/>
            <person name="Vij S."/>
            <person name="Kapur A."/>
            <person name="Khurana P."/>
            <person name="Khurana P."/>
            <person name="Khurana J.P."/>
            <person name="Tyagi A.K."/>
            <person name="Gaikwad K."/>
            <person name="Singh A."/>
            <person name="Dalal V."/>
            <person name="Srivastava S."/>
            <person name="Dixit A."/>
            <person name="Pal A.K."/>
            <person name="Ghazi I.A."/>
            <person name="Yadav M."/>
            <person name="Pandit A."/>
            <person name="Bhargava A."/>
            <person name="Sureshbabu K."/>
            <person name="Batra K."/>
            <person name="Sharma T.R."/>
            <person name="Mohapatra T."/>
            <person name="Singh N.K."/>
            <person name="Messing J."/>
            <person name="Nelson A.B."/>
            <person name="Fuks G."/>
            <person name="Kavchok S."/>
            <person name="Keizer G."/>
            <person name="Linton E."/>
            <person name="Llaca V."/>
            <person name="Song R."/>
            <person name="Tanyolac B."/>
            <person name="Young S."/>
            <person name="Ho-Il K."/>
            <person name="Hahn J.H."/>
            <person name="Sangsakoo G."/>
            <person name="Vanavichit A."/>
            <person name="de Mattos Luiz.A.T."/>
            <person name="Zimmer P.D."/>
            <person name="Malone G."/>
            <person name="Dellagostin O."/>
            <person name="de Oliveira A.C."/>
            <person name="Bevan M."/>
            <person name="Bancroft I."/>
            <person name="Minx P."/>
            <person name="Cordum H."/>
            <person name="Wilson R."/>
            <person name="Cheng Z."/>
            <person name="Jin W."/>
            <person name="Jiang J."/>
            <person name="Leong S.A."/>
            <person name="Iwama H."/>
            <person name="Gojobori T."/>
            <person name="Itoh T."/>
            <person name="Niimura Y."/>
            <person name="Fujii Y."/>
            <person name="Habara T."/>
            <person name="Sakai H."/>
            <person name="Sato Y."/>
            <person name="Wilson G."/>
            <person name="Kumar K."/>
            <person name="McCouch S."/>
            <person name="Juretic N."/>
            <person name="Hoen D."/>
            <person name="Wright S."/>
            <person name="Bruskiewich R."/>
            <person name="Bureau T."/>
            <person name="Miyao A."/>
            <person name="Hirochika H."/>
            <person name="Nishikawa T."/>
            <person name="Kadowaki K."/>
            <person name="Sugiura M."/>
            <person name="Burr B."/>
            <person name="Sasaki T."/>
        </authorList>
    </citation>
    <scope>NUCLEOTIDE SEQUENCE [LARGE SCALE GENOMIC DNA]</scope>
    <source>
        <strain evidence="2">cv. Nipponbare</strain>
    </source>
</reference>
<organism evidence="1 2">
    <name type="scientific">Oryza sativa subsp. japonica</name>
    <name type="common">Rice</name>
    <dbReference type="NCBI Taxonomy" id="39947"/>
    <lineage>
        <taxon>Eukaryota</taxon>
        <taxon>Viridiplantae</taxon>
        <taxon>Streptophyta</taxon>
        <taxon>Embryophyta</taxon>
        <taxon>Tracheophyta</taxon>
        <taxon>Spermatophyta</taxon>
        <taxon>Magnoliopsida</taxon>
        <taxon>Liliopsida</taxon>
        <taxon>Poales</taxon>
        <taxon>Poaceae</taxon>
        <taxon>BOP clade</taxon>
        <taxon>Oryzoideae</taxon>
        <taxon>Oryzeae</taxon>
        <taxon>Oryzinae</taxon>
        <taxon>Oryza</taxon>
        <taxon>Oryza sativa</taxon>
    </lineage>
</organism>
<dbReference type="AlphaFoldDB" id="Q6K5I8"/>
<proteinExistence type="predicted"/>
<dbReference type="EMBL" id="AP005385">
    <property type="protein sequence ID" value="BAD22137.1"/>
    <property type="molecule type" value="Genomic_DNA"/>
</dbReference>
<sequence length="52" mass="6014">MLIFWDGGSWAAAMNLYNDQSYDSPVQMNFFEELRRALDEQPVTGPSVNTWN</sequence>
<dbReference type="Proteomes" id="UP000000763">
    <property type="component" value="Chromosome 2"/>
</dbReference>
<name>Q6K5I8_ORYSJ</name>
<protein>
    <submittedName>
        <fullName evidence="1">Uncharacterized protein</fullName>
    </submittedName>
</protein>